<feature type="compositionally biased region" description="Low complexity" evidence="6">
    <location>
        <begin position="219"/>
        <end position="244"/>
    </location>
</feature>
<name>A0AAV5BKC3_ELECO</name>
<sequence length="244" mass="26962">MGESSSLVKAAMSVLVSHGGEAGCCRLLSLESSRRSGRGLGGEREVGEERRRQRPVGHFAVMFLYAVVAWRCLVRAFALAGLGWVWNPAMSAVAYEEIITFYLKPKSIDDGFIAHAIGEADINRSEPWELPAMAKMGEKEWYFYCLKGRKYPSGFRANRATKAGYWKATGKDREIYRATSRSRRPVLVGMKKTLVFYKGRAPTGAKTDWVMHEFRLEGSGRPSSPTVGSSSSNTTAMKSSSKVG</sequence>
<comment type="subcellular location">
    <subcellularLocation>
        <location evidence="1">Nucleus</location>
    </subcellularLocation>
</comment>
<dbReference type="Gene3D" id="2.170.150.80">
    <property type="entry name" value="NAC domain"/>
    <property type="match status" value="1"/>
</dbReference>
<dbReference type="GO" id="GO:0006355">
    <property type="term" value="P:regulation of DNA-templated transcription"/>
    <property type="evidence" value="ECO:0007669"/>
    <property type="project" value="InterPro"/>
</dbReference>
<dbReference type="PANTHER" id="PTHR31744:SF92">
    <property type="entry name" value="NAC DOMAIN-CONTAINING PROTEIN 87"/>
    <property type="match status" value="1"/>
</dbReference>
<keyword evidence="10" id="KW-1185">Reference proteome</keyword>
<evidence type="ECO:0000256" key="5">
    <source>
        <dbReference type="ARBA" id="ARBA00023242"/>
    </source>
</evidence>
<evidence type="ECO:0000313" key="9">
    <source>
        <dbReference type="EMBL" id="GJM86224.1"/>
    </source>
</evidence>
<dbReference type="Pfam" id="PF02365">
    <property type="entry name" value="NAM"/>
    <property type="match status" value="1"/>
</dbReference>
<evidence type="ECO:0000259" key="7">
    <source>
        <dbReference type="PROSITE" id="PS51005"/>
    </source>
</evidence>
<evidence type="ECO:0000256" key="4">
    <source>
        <dbReference type="ARBA" id="ARBA00023163"/>
    </source>
</evidence>
<dbReference type="InterPro" id="IPR036093">
    <property type="entry name" value="NAC_dom_sf"/>
</dbReference>
<dbReference type="FunFam" id="2.170.150.80:FF:000006">
    <property type="entry name" value="NAC domain-containing protein 100-like"/>
    <property type="match status" value="1"/>
</dbReference>
<organism evidence="9 10">
    <name type="scientific">Eleusine coracana subsp. coracana</name>
    <dbReference type="NCBI Taxonomy" id="191504"/>
    <lineage>
        <taxon>Eukaryota</taxon>
        <taxon>Viridiplantae</taxon>
        <taxon>Streptophyta</taxon>
        <taxon>Embryophyta</taxon>
        <taxon>Tracheophyta</taxon>
        <taxon>Spermatophyta</taxon>
        <taxon>Magnoliopsida</taxon>
        <taxon>Liliopsida</taxon>
        <taxon>Poales</taxon>
        <taxon>Poaceae</taxon>
        <taxon>PACMAD clade</taxon>
        <taxon>Chloridoideae</taxon>
        <taxon>Cynodonteae</taxon>
        <taxon>Eleusininae</taxon>
        <taxon>Eleusine</taxon>
    </lineage>
</organism>
<dbReference type="SUPFAM" id="SSF101941">
    <property type="entry name" value="NAC domain"/>
    <property type="match status" value="1"/>
</dbReference>
<evidence type="ECO:0000256" key="1">
    <source>
        <dbReference type="ARBA" id="ARBA00004123"/>
    </source>
</evidence>
<dbReference type="Proteomes" id="UP001054889">
    <property type="component" value="Unassembled WGS sequence"/>
</dbReference>
<evidence type="ECO:0000313" key="10">
    <source>
        <dbReference type="Proteomes" id="UP001054889"/>
    </source>
</evidence>
<keyword evidence="4" id="KW-0804">Transcription</keyword>
<keyword evidence="2" id="KW-0805">Transcription regulation</keyword>
<protein>
    <recommendedName>
        <fullName evidence="7">NAC domain-containing protein</fullName>
    </recommendedName>
</protein>
<gene>
    <name evidence="9" type="primary">ga02063</name>
    <name evidence="8" type="synonym">ga01376</name>
    <name evidence="8" type="ORF">PR202_ga01376</name>
    <name evidence="9" type="ORF">PR202_ga02063</name>
</gene>
<evidence type="ECO:0000313" key="8">
    <source>
        <dbReference type="EMBL" id="GJM85596.1"/>
    </source>
</evidence>
<dbReference type="AlphaFoldDB" id="A0AAV5BKC3"/>
<dbReference type="GO" id="GO:0003677">
    <property type="term" value="F:DNA binding"/>
    <property type="evidence" value="ECO:0007669"/>
    <property type="project" value="UniProtKB-KW"/>
</dbReference>
<proteinExistence type="predicted"/>
<dbReference type="EMBL" id="BQKI01000001">
    <property type="protein sequence ID" value="GJM85596.1"/>
    <property type="molecule type" value="Genomic_DNA"/>
</dbReference>
<comment type="caution">
    <text evidence="9">The sequence shown here is derived from an EMBL/GenBank/DDBJ whole genome shotgun (WGS) entry which is preliminary data.</text>
</comment>
<feature type="region of interest" description="Disordered" evidence="6">
    <location>
        <begin position="217"/>
        <end position="244"/>
    </location>
</feature>
<dbReference type="EMBL" id="BQKI01000001">
    <property type="protein sequence ID" value="GJM86224.1"/>
    <property type="molecule type" value="Genomic_DNA"/>
</dbReference>
<dbReference type="GO" id="GO:0005634">
    <property type="term" value="C:nucleus"/>
    <property type="evidence" value="ECO:0007669"/>
    <property type="project" value="UniProtKB-SubCell"/>
</dbReference>
<dbReference type="InterPro" id="IPR003441">
    <property type="entry name" value="NAC-dom"/>
</dbReference>
<dbReference type="PROSITE" id="PS51005">
    <property type="entry name" value="NAC"/>
    <property type="match status" value="1"/>
</dbReference>
<keyword evidence="3" id="KW-0238">DNA-binding</keyword>
<evidence type="ECO:0000256" key="2">
    <source>
        <dbReference type="ARBA" id="ARBA00023015"/>
    </source>
</evidence>
<reference evidence="9" key="2">
    <citation type="submission" date="2021-12" db="EMBL/GenBank/DDBJ databases">
        <title>Resequencing data analysis of finger millet.</title>
        <authorList>
            <person name="Hatakeyama M."/>
            <person name="Aluri S."/>
            <person name="Balachadran M.T."/>
            <person name="Sivarajan S.R."/>
            <person name="Poveda L."/>
            <person name="Shimizu-Inatsugi R."/>
            <person name="Schlapbach R."/>
            <person name="Sreeman S.M."/>
            <person name="Shimizu K.K."/>
        </authorList>
    </citation>
    <scope>NUCLEOTIDE SEQUENCE</scope>
</reference>
<dbReference type="PANTHER" id="PTHR31744">
    <property type="entry name" value="PROTEIN CUP-SHAPED COTYLEDON 2-RELATED"/>
    <property type="match status" value="1"/>
</dbReference>
<reference evidence="9" key="1">
    <citation type="journal article" date="2018" name="DNA Res.">
        <title>Multiple hybrid de novo genome assembly of finger millet, an orphan allotetraploid crop.</title>
        <authorList>
            <person name="Hatakeyama M."/>
            <person name="Aluri S."/>
            <person name="Balachadran M.T."/>
            <person name="Sivarajan S.R."/>
            <person name="Patrignani A."/>
            <person name="Gruter S."/>
            <person name="Poveda L."/>
            <person name="Shimizu-Inatsugi R."/>
            <person name="Baeten J."/>
            <person name="Francoijs K.J."/>
            <person name="Nataraja K.N."/>
            <person name="Reddy Y.A.N."/>
            <person name="Phadnis S."/>
            <person name="Ravikumar R.L."/>
            <person name="Schlapbach R."/>
            <person name="Sreeman S.M."/>
            <person name="Shimizu K.K."/>
        </authorList>
    </citation>
    <scope>NUCLEOTIDE SEQUENCE</scope>
</reference>
<feature type="domain" description="NAC" evidence="7">
    <location>
        <begin position="85"/>
        <end position="242"/>
    </location>
</feature>
<evidence type="ECO:0000256" key="6">
    <source>
        <dbReference type="SAM" id="MobiDB-lite"/>
    </source>
</evidence>
<evidence type="ECO:0000256" key="3">
    <source>
        <dbReference type="ARBA" id="ARBA00023125"/>
    </source>
</evidence>
<accession>A0AAV5BKC3</accession>
<keyword evidence="5" id="KW-0539">Nucleus</keyword>